<comment type="caution">
    <text evidence="2">The sequence shown here is derived from an EMBL/GenBank/DDBJ whole genome shotgun (WGS) entry which is preliminary data.</text>
</comment>
<evidence type="ECO:0000313" key="3">
    <source>
        <dbReference type="Proteomes" id="UP001501094"/>
    </source>
</evidence>
<dbReference type="PROSITE" id="PS51257">
    <property type="entry name" value="PROKAR_LIPOPROTEIN"/>
    <property type="match status" value="1"/>
</dbReference>
<reference evidence="2 3" key="1">
    <citation type="journal article" date="2019" name="Int. J. Syst. Evol. Microbiol.">
        <title>The Global Catalogue of Microorganisms (GCM) 10K type strain sequencing project: providing services to taxonomists for standard genome sequencing and annotation.</title>
        <authorList>
            <consortium name="The Broad Institute Genomics Platform"/>
            <consortium name="The Broad Institute Genome Sequencing Center for Infectious Disease"/>
            <person name="Wu L."/>
            <person name="Ma J."/>
        </authorList>
    </citation>
    <scope>NUCLEOTIDE SEQUENCE [LARGE SCALE GENOMIC DNA]</scope>
    <source>
        <strain evidence="2 3">JCM 14326</strain>
    </source>
</reference>
<dbReference type="EMBL" id="BAAANL010000002">
    <property type="protein sequence ID" value="GAA1858256.1"/>
    <property type="molecule type" value="Genomic_DNA"/>
</dbReference>
<protein>
    <recommendedName>
        <fullName evidence="4">Secreted protein</fullName>
    </recommendedName>
</protein>
<accession>A0ABN2N8X8</accession>
<dbReference type="RefSeq" id="WP_344101103.1">
    <property type="nucleotide sequence ID" value="NZ_BAAANL010000002.1"/>
</dbReference>
<dbReference type="Proteomes" id="UP001501094">
    <property type="component" value="Unassembled WGS sequence"/>
</dbReference>
<evidence type="ECO:0000256" key="1">
    <source>
        <dbReference type="SAM" id="MobiDB-lite"/>
    </source>
</evidence>
<feature type="compositionally biased region" description="Low complexity" evidence="1">
    <location>
        <begin position="79"/>
        <end position="94"/>
    </location>
</feature>
<feature type="compositionally biased region" description="Low complexity" evidence="1">
    <location>
        <begin position="39"/>
        <end position="71"/>
    </location>
</feature>
<gene>
    <name evidence="2" type="ORF">GCM10009751_14650</name>
</gene>
<evidence type="ECO:0008006" key="4">
    <source>
        <dbReference type="Google" id="ProtNLM"/>
    </source>
</evidence>
<feature type="region of interest" description="Disordered" evidence="1">
    <location>
        <begin position="37"/>
        <end position="97"/>
    </location>
</feature>
<name>A0ABN2N8X8_9MICO</name>
<proteinExistence type="predicted"/>
<organism evidence="2 3">
    <name type="scientific">Myceligenerans crystallogenes</name>
    <dbReference type="NCBI Taxonomy" id="316335"/>
    <lineage>
        <taxon>Bacteria</taxon>
        <taxon>Bacillati</taxon>
        <taxon>Actinomycetota</taxon>
        <taxon>Actinomycetes</taxon>
        <taxon>Micrococcales</taxon>
        <taxon>Promicromonosporaceae</taxon>
        <taxon>Myceligenerans</taxon>
    </lineage>
</organism>
<keyword evidence="3" id="KW-1185">Reference proteome</keyword>
<sequence length="266" mass="26686">MTFHPRSVRAARDLRRAGHPLVSLTVVALLAACGGGEVTGAQAPGAGATSAAPSDSAPASPTPSDDLSEPAPAEPPAPSDAASPSASPVPKPSAWGSVEIDAGHQPAWFEGSDWSCGMPAQLLDQSLDPAATLTAAGPLAPRPAGDQADGGVLLPVEIQVTGKKPTHTSPAVAVVVREGTVVSLPPLADGEPVEFSGTADAAVGSRNFCLPGGEAEGMTTYDQKLPDGAYEIRAFVELDPGASPRRFVLTEPVPAELKGGAWVAGA</sequence>
<evidence type="ECO:0000313" key="2">
    <source>
        <dbReference type="EMBL" id="GAA1858256.1"/>
    </source>
</evidence>